<evidence type="ECO:0000313" key="2">
    <source>
        <dbReference type="Proteomes" id="UP001153714"/>
    </source>
</evidence>
<reference evidence="1" key="2">
    <citation type="submission" date="2022-10" db="EMBL/GenBank/DDBJ databases">
        <authorList>
            <consortium name="ENA_rothamsted_submissions"/>
            <consortium name="culmorum"/>
            <person name="King R."/>
        </authorList>
    </citation>
    <scope>NUCLEOTIDE SEQUENCE</scope>
</reference>
<dbReference type="OrthoDB" id="437960at2759"/>
<accession>A0A9N9R3F4</accession>
<dbReference type="PANTHER" id="PTHR46917:SF1">
    <property type="entry name" value="MORN REPEAT-CONTAINING PROTEIN 2"/>
    <property type="match status" value="1"/>
</dbReference>
<protein>
    <submittedName>
        <fullName evidence="1">Uncharacterized protein</fullName>
    </submittedName>
</protein>
<dbReference type="Proteomes" id="UP001153714">
    <property type="component" value="Chromosome 2"/>
</dbReference>
<proteinExistence type="predicted"/>
<dbReference type="PANTHER" id="PTHR46917">
    <property type="entry name" value="MORN REPEAT-CONTAINING PROTEIN 2"/>
    <property type="match status" value="1"/>
</dbReference>
<dbReference type="InterPro" id="IPR052849">
    <property type="entry name" value="MORN_repeat_protein"/>
</dbReference>
<evidence type="ECO:0000313" key="1">
    <source>
        <dbReference type="EMBL" id="CAG9788781.1"/>
    </source>
</evidence>
<dbReference type="AlphaFoldDB" id="A0A9N9R3F4"/>
<dbReference type="Gene3D" id="2.20.110.10">
    <property type="entry name" value="Histone H3 K4-specific methyltransferase SET7/9 N-terminal domain"/>
    <property type="match status" value="1"/>
</dbReference>
<organism evidence="1 2">
    <name type="scientific">Diatraea saccharalis</name>
    <name type="common">sugarcane borer</name>
    <dbReference type="NCBI Taxonomy" id="40085"/>
    <lineage>
        <taxon>Eukaryota</taxon>
        <taxon>Metazoa</taxon>
        <taxon>Ecdysozoa</taxon>
        <taxon>Arthropoda</taxon>
        <taxon>Hexapoda</taxon>
        <taxon>Insecta</taxon>
        <taxon>Pterygota</taxon>
        <taxon>Neoptera</taxon>
        <taxon>Endopterygota</taxon>
        <taxon>Lepidoptera</taxon>
        <taxon>Glossata</taxon>
        <taxon>Ditrysia</taxon>
        <taxon>Pyraloidea</taxon>
        <taxon>Crambidae</taxon>
        <taxon>Crambinae</taxon>
        <taxon>Diatraea</taxon>
    </lineage>
</organism>
<dbReference type="SUPFAM" id="SSF82185">
    <property type="entry name" value="Histone H3 K4-specific methyltransferase SET7/9 N-terminal domain"/>
    <property type="match status" value="1"/>
</dbReference>
<name>A0A9N9R3F4_9NEOP</name>
<dbReference type="EMBL" id="OU893333">
    <property type="protein sequence ID" value="CAG9788781.1"/>
    <property type="molecule type" value="Genomic_DNA"/>
</dbReference>
<sequence length="179" mass="20208">MTDTTSEISSENTEIKKPAKDIPVVHDQGFFQHETGDTYDGYFEAKKKDRVAKMHGPGTYITAEGDTYTGVWEADRLGANEEVTILYKDGAVFEGAFRDWSYNGRGRYYYPDGSILKCEFSESAPVGSLNLTDPNGHIWLGKADQGFGWLKPVNHFYDMLEKTRDTGKVKKSNKKSRNE</sequence>
<reference evidence="1" key="1">
    <citation type="submission" date="2021-12" db="EMBL/GenBank/DDBJ databases">
        <authorList>
            <person name="King R."/>
        </authorList>
    </citation>
    <scope>NUCLEOTIDE SEQUENCE</scope>
</reference>
<gene>
    <name evidence="1" type="ORF">DIATSA_LOCUS6567</name>
</gene>
<keyword evidence="2" id="KW-1185">Reference proteome</keyword>